<dbReference type="InterPro" id="IPR005194">
    <property type="entry name" value="Glyco_hydro_65_C"/>
</dbReference>
<dbReference type="Proteomes" id="UP000077521">
    <property type="component" value="Unassembled WGS sequence"/>
</dbReference>
<dbReference type="Pfam" id="PF03632">
    <property type="entry name" value="Glyco_hydro_65m"/>
    <property type="match status" value="1"/>
</dbReference>
<dbReference type="Gene3D" id="2.60.120.260">
    <property type="entry name" value="Galactose-binding domain-like"/>
    <property type="match status" value="1"/>
</dbReference>
<feature type="domain" description="Glycoside hydrolase family 65 central catalytic" evidence="6">
    <location>
        <begin position="378"/>
        <end position="669"/>
    </location>
</feature>
<dbReference type="GO" id="GO:0009277">
    <property type="term" value="C:fungal-type cell wall"/>
    <property type="evidence" value="ECO:0007669"/>
    <property type="project" value="TreeGrafter"/>
</dbReference>
<evidence type="ECO:0000259" key="6">
    <source>
        <dbReference type="Pfam" id="PF03632"/>
    </source>
</evidence>
<dbReference type="EC" id="3.2.1.28" evidence="3"/>
<dbReference type="Gene3D" id="2.70.98.40">
    <property type="entry name" value="Glycoside hydrolase, family 65, N-terminal domain"/>
    <property type="match status" value="1"/>
</dbReference>
<name>A0A177TC26_9BASI</name>
<dbReference type="InterPro" id="IPR011013">
    <property type="entry name" value="Gal_mutarotase_sf_dom"/>
</dbReference>
<dbReference type="EMBL" id="LWDF02000059">
    <property type="protein sequence ID" value="KAE8258724.1"/>
    <property type="molecule type" value="Genomic_DNA"/>
</dbReference>
<comment type="catalytic activity">
    <reaction evidence="1">
        <text>alpha,alpha-trehalose + H2O = alpha-D-glucose + beta-D-glucose</text>
        <dbReference type="Rhea" id="RHEA:32675"/>
        <dbReference type="ChEBI" id="CHEBI:15377"/>
        <dbReference type="ChEBI" id="CHEBI:15903"/>
        <dbReference type="ChEBI" id="CHEBI:16551"/>
        <dbReference type="ChEBI" id="CHEBI:17925"/>
        <dbReference type="EC" id="3.2.1.28"/>
    </reaction>
</comment>
<sequence>MFSPAFLGSLLLAAILPASASPLHLQSYASRSVLSDFNWTLSTTSFEPGKWQNQPYVANGYIGARLPAEGFGFDTVVPINETGQDGTNGWPLFDKRVTASSIAGFYDYQNSTIGTNFPQVNGQEVLSLIPTWNTLFLTVSNATYAVGADPSSITDYEQTLSIRDGIVSTSFAWAPGGSNDSIRLNYTVIAHRSRPTLGLVRLVASNLPAGVEVIMTDAIDGAGALRTTNESSGMLDDGLIWSSVSPFNVTDNIAWIYSAIDLGNGTDLGDRMPTPDSVTSSLNTTSNATIAQSFTIAVPSSGELVVTKFVGIASGLAFTPNENATAKSTVETARRDGWDQLLSEHREAWESIWNEGGDIVIHADTNDTRRLQRSIRASMFHLLANVREGKEGLGLGDNSIAPAGLTSDSYAGAIFWDAETWMYPGLLALFPTFAESINNYRSRLLPQAVRNAQNYSQPGLLYPWTSYGLGVCSGTGPCVDYEYHLNADIAIAQWQYYQATGNQTWLREQGWPIIRDVARMFADFVETGPNGTYITSNLTDPNEYSNHVKNGAFTNAAIAVSLRFAKEAAGVLGLQDEVSQNWTSIADNITILKTNGSDPIITIESEGFDGSIFNGTTAVKQADVVLMQYPLEFKTADPLADLDYYSARTSPNGPAMTSSIHSIVAAELSVRGCESFTYLLSAVDPYIRAPYEQFSEQQIDEYSLNGGTNPAYTFLTGAGGYLQTWTHGFTGFRSRTDRVYLNPSLPPQLAPEGYTVKGLRHQGHILDVTVSGQNTWISHVSGTGELNIEIGGTYATNFTSTAGLTSRVQTRRIDRTGMSNLAQCRSASTNGTTTPSGFAIAAIDGSNATSFVPASTNATALLIDLGSAQNLQQVHFNWAENPPRALSISLGQSPESLVETVSRQAVNVSSPYDVQTATLVQIAQGNTSDIALPSKPNARYVQIVFEGAYQESESGTGATVAEVIVT</sequence>
<dbReference type="Pfam" id="PF03633">
    <property type="entry name" value="Glyco_hydro_65C"/>
    <property type="match status" value="1"/>
</dbReference>
<dbReference type="GO" id="GO:0005993">
    <property type="term" value="P:trehalose catabolic process"/>
    <property type="evidence" value="ECO:0007669"/>
    <property type="project" value="TreeGrafter"/>
</dbReference>
<comment type="caution">
    <text evidence="9">The sequence shown here is derived from an EMBL/GenBank/DDBJ whole genome shotgun (WGS) entry which is preliminary data.</text>
</comment>
<dbReference type="AlphaFoldDB" id="A0A177TC26"/>
<dbReference type="InterPro" id="IPR005196">
    <property type="entry name" value="Glyco_hydro_65_N"/>
</dbReference>
<keyword evidence="4" id="KW-0378">Hydrolase</keyword>
<evidence type="ECO:0000256" key="4">
    <source>
        <dbReference type="ARBA" id="ARBA00022801"/>
    </source>
</evidence>
<proteinExistence type="inferred from homology"/>
<dbReference type="GO" id="GO:0004555">
    <property type="term" value="F:alpha,alpha-trehalase activity"/>
    <property type="evidence" value="ECO:0007669"/>
    <property type="project" value="UniProtKB-EC"/>
</dbReference>
<protein>
    <recommendedName>
        <fullName evidence="3">alpha,alpha-trehalase</fullName>
        <ecNumber evidence="3">3.2.1.28</ecNumber>
    </recommendedName>
</protein>
<evidence type="ECO:0000256" key="5">
    <source>
        <dbReference type="ARBA" id="ARBA00023180"/>
    </source>
</evidence>
<reference evidence="9" key="1">
    <citation type="submission" date="2016-04" db="EMBL/GenBank/DDBJ databases">
        <authorList>
            <person name="Nguyen H.D."/>
            <person name="Samba Siva P."/>
            <person name="Cullis J."/>
            <person name="Levesque C.A."/>
            <person name="Hambleton S."/>
        </authorList>
    </citation>
    <scope>NUCLEOTIDE SEQUENCE</scope>
    <source>
        <strain evidence="9">DAOMC 236416</strain>
    </source>
</reference>
<gene>
    <name evidence="9" type="ORF">A4X13_0g1489</name>
</gene>
<evidence type="ECO:0000256" key="3">
    <source>
        <dbReference type="ARBA" id="ARBA00012757"/>
    </source>
</evidence>
<feature type="domain" description="Glycoside hydrolase family 65 C-terminal" evidence="7">
    <location>
        <begin position="733"/>
        <end position="792"/>
    </location>
</feature>
<reference evidence="9" key="2">
    <citation type="journal article" date="2019" name="IMA Fungus">
        <title>Genome sequencing and comparison of five Tilletia species to identify candidate genes for the detection of regulated species infecting wheat.</title>
        <authorList>
            <person name="Nguyen H.D.T."/>
            <person name="Sultana T."/>
            <person name="Kesanakurti P."/>
            <person name="Hambleton S."/>
        </authorList>
    </citation>
    <scope>NUCLEOTIDE SEQUENCE</scope>
    <source>
        <strain evidence="9">DAOMC 236416</strain>
    </source>
</reference>
<feature type="domain" description="Glycoside hydrolase family 65 N-terminal" evidence="8">
    <location>
        <begin position="48"/>
        <end position="314"/>
    </location>
</feature>
<dbReference type="Gene3D" id="2.60.420.10">
    <property type="entry name" value="Maltose phosphorylase, domain 3"/>
    <property type="match status" value="1"/>
</dbReference>
<accession>A0A177TC26</accession>
<dbReference type="InterPro" id="IPR008928">
    <property type="entry name" value="6-hairpin_glycosidase_sf"/>
</dbReference>
<evidence type="ECO:0000313" key="10">
    <source>
        <dbReference type="Proteomes" id="UP000077521"/>
    </source>
</evidence>
<dbReference type="Pfam" id="PF03636">
    <property type="entry name" value="Glyco_hydro_65N"/>
    <property type="match status" value="1"/>
</dbReference>
<dbReference type="InterPro" id="IPR012341">
    <property type="entry name" value="6hp_glycosidase-like_sf"/>
</dbReference>
<dbReference type="Gene3D" id="1.50.10.10">
    <property type="match status" value="1"/>
</dbReference>
<dbReference type="PANTHER" id="PTHR11051">
    <property type="entry name" value="GLYCOSYL HYDROLASE-RELATED"/>
    <property type="match status" value="1"/>
</dbReference>
<dbReference type="InterPro" id="IPR005195">
    <property type="entry name" value="Glyco_hydro_65_M"/>
</dbReference>
<dbReference type="SUPFAM" id="SSF48208">
    <property type="entry name" value="Six-hairpin glycosidases"/>
    <property type="match status" value="1"/>
</dbReference>
<dbReference type="InterPro" id="IPR008979">
    <property type="entry name" value="Galactose-bd-like_sf"/>
</dbReference>
<evidence type="ECO:0000256" key="1">
    <source>
        <dbReference type="ARBA" id="ARBA00001576"/>
    </source>
</evidence>
<dbReference type="SUPFAM" id="SSF74650">
    <property type="entry name" value="Galactose mutarotase-like"/>
    <property type="match status" value="1"/>
</dbReference>
<organism evidence="9 10">
    <name type="scientific">Tilletia indica</name>
    <dbReference type="NCBI Taxonomy" id="43049"/>
    <lineage>
        <taxon>Eukaryota</taxon>
        <taxon>Fungi</taxon>
        <taxon>Dikarya</taxon>
        <taxon>Basidiomycota</taxon>
        <taxon>Ustilaginomycotina</taxon>
        <taxon>Exobasidiomycetes</taxon>
        <taxon>Tilletiales</taxon>
        <taxon>Tilletiaceae</taxon>
        <taxon>Tilletia</taxon>
    </lineage>
</organism>
<evidence type="ECO:0000256" key="2">
    <source>
        <dbReference type="ARBA" id="ARBA00006768"/>
    </source>
</evidence>
<dbReference type="GO" id="GO:0030246">
    <property type="term" value="F:carbohydrate binding"/>
    <property type="evidence" value="ECO:0007669"/>
    <property type="project" value="InterPro"/>
</dbReference>
<evidence type="ECO:0000259" key="8">
    <source>
        <dbReference type="Pfam" id="PF03636"/>
    </source>
</evidence>
<evidence type="ECO:0000313" key="9">
    <source>
        <dbReference type="EMBL" id="KAE8258724.1"/>
    </source>
</evidence>
<comment type="similarity">
    <text evidence="2">Belongs to the glycosyl hydrolase 65 family.</text>
</comment>
<keyword evidence="10" id="KW-1185">Reference proteome</keyword>
<dbReference type="FunFam" id="1.50.10.10:FF:000032">
    <property type="entry name" value="Vacuolar acid trehalase"/>
    <property type="match status" value="1"/>
</dbReference>
<dbReference type="InterPro" id="IPR037018">
    <property type="entry name" value="GH65_N"/>
</dbReference>
<dbReference type="SUPFAM" id="SSF49785">
    <property type="entry name" value="Galactose-binding domain-like"/>
    <property type="match status" value="1"/>
</dbReference>
<evidence type="ECO:0000259" key="7">
    <source>
        <dbReference type="Pfam" id="PF03633"/>
    </source>
</evidence>
<keyword evidence="5" id="KW-0325">Glycoprotein</keyword>
<dbReference type="PANTHER" id="PTHR11051:SF8">
    <property type="entry name" value="PROTEIN-GLUCOSYLGALACTOSYLHYDROXYLYSINE GLUCOSIDASE"/>
    <property type="match status" value="1"/>
</dbReference>